<reference evidence="1 2" key="1">
    <citation type="submission" date="2020-08" db="EMBL/GenBank/DDBJ databases">
        <title>Bridging the membrane lipid divide: bacteria of the FCB group superphylum have the potential to synthesize archaeal ether lipids.</title>
        <authorList>
            <person name="Villanueva L."/>
            <person name="Von Meijenfeldt F.A.B."/>
            <person name="Westbye A.B."/>
            <person name="Yadav S."/>
            <person name="Hopmans E.C."/>
            <person name="Dutilh B.E."/>
            <person name="Sinninghe Damste J.S."/>
        </authorList>
    </citation>
    <scope>NUCLEOTIDE SEQUENCE [LARGE SCALE GENOMIC DNA]</scope>
    <source>
        <strain evidence="1">NIOZ-UU30</strain>
    </source>
</reference>
<name>A0A8J6TLZ4_9BACT</name>
<protein>
    <submittedName>
        <fullName evidence="1">Uncharacterized protein</fullName>
    </submittedName>
</protein>
<comment type="caution">
    <text evidence="1">The sequence shown here is derived from an EMBL/GenBank/DDBJ whole genome shotgun (WGS) entry which is preliminary data.</text>
</comment>
<organism evidence="1 2">
    <name type="scientific">Candidatus Desulfatibia profunda</name>
    <dbReference type="NCBI Taxonomy" id="2841695"/>
    <lineage>
        <taxon>Bacteria</taxon>
        <taxon>Pseudomonadati</taxon>
        <taxon>Thermodesulfobacteriota</taxon>
        <taxon>Desulfobacteria</taxon>
        <taxon>Desulfobacterales</taxon>
        <taxon>Desulfobacterales incertae sedis</taxon>
        <taxon>Candidatus Desulfatibia</taxon>
    </lineage>
</organism>
<sequence length="79" mass="9380">MNVSDEIKNGTDKVDEKTNELIMEFHSHYEEYIKLRPEDKDRKDEIFQAWIIQKIAGIQVSILELVESFNSLIKTSHYH</sequence>
<dbReference type="Proteomes" id="UP000603434">
    <property type="component" value="Unassembled WGS sequence"/>
</dbReference>
<dbReference type="AlphaFoldDB" id="A0A8J6TLZ4"/>
<evidence type="ECO:0000313" key="2">
    <source>
        <dbReference type="Proteomes" id="UP000603434"/>
    </source>
</evidence>
<proteinExistence type="predicted"/>
<evidence type="ECO:0000313" key="1">
    <source>
        <dbReference type="EMBL" id="MBC8361193.1"/>
    </source>
</evidence>
<accession>A0A8J6TLZ4</accession>
<dbReference type="EMBL" id="JACNJH010000126">
    <property type="protein sequence ID" value="MBC8361193.1"/>
    <property type="molecule type" value="Genomic_DNA"/>
</dbReference>
<gene>
    <name evidence="1" type="ORF">H8E23_07330</name>
</gene>